<proteinExistence type="inferred from homology"/>
<feature type="region of interest" description="Disordered" evidence="10">
    <location>
        <begin position="1"/>
        <end position="80"/>
    </location>
</feature>
<dbReference type="Pfam" id="PF01237">
    <property type="entry name" value="Oxysterol_BP"/>
    <property type="match status" value="1"/>
</dbReference>
<feature type="compositionally biased region" description="Low complexity" evidence="10">
    <location>
        <begin position="49"/>
        <end position="75"/>
    </location>
</feature>
<dbReference type="SUPFAM" id="SSF144000">
    <property type="entry name" value="Oxysterol-binding protein-like"/>
    <property type="match status" value="1"/>
</dbReference>
<dbReference type="FunFam" id="2.40.160.120:FF:000001">
    <property type="entry name" value="Oxysterol-binding protein"/>
    <property type="match status" value="1"/>
</dbReference>
<dbReference type="InterPro" id="IPR018494">
    <property type="entry name" value="Oxysterol-bd_CS"/>
</dbReference>
<evidence type="ECO:0000313" key="13">
    <source>
        <dbReference type="Proteomes" id="UP000186922"/>
    </source>
</evidence>
<keyword evidence="6 9" id="KW-0445">Lipid transport</keyword>
<comment type="subcellular location">
    <subcellularLocation>
        <location evidence="1">Cytoplasm</location>
    </subcellularLocation>
</comment>
<feature type="region of interest" description="Disordered" evidence="10">
    <location>
        <begin position="371"/>
        <end position="454"/>
    </location>
</feature>
<evidence type="ECO:0000256" key="3">
    <source>
        <dbReference type="ARBA" id="ARBA00022448"/>
    </source>
</evidence>
<comment type="similarity">
    <text evidence="2 8">Belongs to the OSBP family.</text>
</comment>
<keyword evidence="3 9" id="KW-0813">Transport</keyword>
<accession>A0A1D1VY84</accession>
<dbReference type="Gene3D" id="2.40.160.120">
    <property type="match status" value="1"/>
</dbReference>
<keyword evidence="7" id="KW-0446">Lipid-binding</keyword>
<evidence type="ECO:0000256" key="10">
    <source>
        <dbReference type="SAM" id="MobiDB-lite"/>
    </source>
</evidence>
<feature type="compositionally biased region" description="Basic and acidic residues" evidence="10">
    <location>
        <begin position="547"/>
        <end position="557"/>
    </location>
</feature>
<feature type="compositionally biased region" description="Polar residues" evidence="10">
    <location>
        <begin position="22"/>
        <end position="43"/>
    </location>
</feature>
<feature type="compositionally biased region" description="Polar residues" evidence="10">
    <location>
        <begin position="439"/>
        <end position="453"/>
    </location>
</feature>
<dbReference type="GO" id="GO:0097038">
    <property type="term" value="C:perinuclear endoplasmic reticulum"/>
    <property type="evidence" value="ECO:0007669"/>
    <property type="project" value="TreeGrafter"/>
</dbReference>
<evidence type="ECO:0000259" key="11">
    <source>
        <dbReference type="SMART" id="SM00233"/>
    </source>
</evidence>
<dbReference type="InterPro" id="IPR041680">
    <property type="entry name" value="PH_8"/>
</dbReference>
<evidence type="ECO:0000313" key="12">
    <source>
        <dbReference type="EMBL" id="GAV06375.1"/>
    </source>
</evidence>
<dbReference type="OrthoDB" id="1854502at2759"/>
<evidence type="ECO:0000256" key="8">
    <source>
        <dbReference type="RuleBase" id="RU003844"/>
    </source>
</evidence>
<feature type="region of interest" description="Disordered" evidence="10">
    <location>
        <begin position="329"/>
        <end position="356"/>
    </location>
</feature>
<dbReference type="InterPro" id="IPR001849">
    <property type="entry name" value="PH_domain"/>
</dbReference>
<evidence type="ECO:0000256" key="7">
    <source>
        <dbReference type="ARBA" id="ARBA00023121"/>
    </source>
</evidence>
<evidence type="ECO:0000256" key="9">
    <source>
        <dbReference type="RuleBase" id="RU003845"/>
    </source>
</evidence>
<feature type="region of interest" description="Disordered" evidence="10">
    <location>
        <begin position="540"/>
        <end position="572"/>
    </location>
</feature>
<dbReference type="InterPro" id="IPR037239">
    <property type="entry name" value="OSBP_sf"/>
</dbReference>
<feature type="compositionally biased region" description="Basic and acidic residues" evidence="10">
    <location>
        <begin position="1"/>
        <end position="16"/>
    </location>
</feature>
<feature type="compositionally biased region" description="Polar residues" evidence="10">
    <location>
        <begin position="399"/>
        <end position="432"/>
    </location>
</feature>
<feature type="region of interest" description="Disordered" evidence="10">
    <location>
        <begin position="283"/>
        <end position="310"/>
    </location>
</feature>
<dbReference type="EMBL" id="BDGG01000013">
    <property type="protein sequence ID" value="GAV06375.1"/>
    <property type="molecule type" value="Genomic_DNA"/>
</dbReference>
<gene>
    <name evidence="12" type="primary">RvY_16384-1</name>
    <name evidence="12" type="synonym">RvY_16384.1</name>
    <name evidence="12" type="ORF">RvY_16384</name>
</gene>
<dbReference type="SMART" id="SM00233">
    <property type="entry name" value="PH"/>
    <property type="match status" value="1"/>
</dbReference>
<keyword evidence="13" id="KW-1185">Reference proteome</keyword>
<sequence length="967" mass="107399">MATEAEAKPDTVDSHAARTISRPISISEGFQATTNPAMVSSQARPVPGAGSSDAESPSSNSMSSTPSMDGSSSQSEYFSYDPTDSRKVSLKAASPQLQRGWKPSLDVEYEILQSLRVGERFDEQVQIFEGILSKKRRRRGTGFQKRYCRLEHGYLYYSKNKMDMDRGVFLGKLDIGLSVVVLNAKKRGIEIDSTEAVHHFRVATEIAFMKWARMLRDHRLYRQAMMAHLAFTDHDLGNGDPIKDATLTPQQSAAARKFGLDVSKAQLDAILQKLDKASAMVEQLEATSAEPNSERDPQSNSVEGSRKTTIKRFFTRRKKTDAKVDISLTRKDDASSVASTKGSTKRPITESLHRQIPTLSTCASPNQLNDAAAASPQTTTATFSLPPSSPNPTSLLSNDGSRGSQNSLNNTLDLGPHVSNSSNGGSHLTSGRQDGVMGQTIQRNDSGSHVSTRSDAETVLLARELLSTFRMIGNDFRQLYTRFHTTLTEEGSLPRTNGPLQSRIVHTLSSDSGGTIGSCETFFTAISHFSGATLQPNASVGHISDTSSDRGESRDEGGSTTDSESFDGTDEDMRLAPMNLQTGRRTTLPCPRPAADGSLLKMIGGFIGKDLTRLALPVKINEPLSMLQRLCEELEYCELLDRAAESSDPVERMTLVATFAISGFASSYYRAGTKPFNPLLGETYECVREDKGFRYVAEQVSHHPPISACHAESLSDKYCYWQDFRPKTRFWGRSIEVTNHGEVHVTINKSEHYRWNKPSSRLGVAALMSQRGNIEIYGTTKITCSNDYHATLTFGKSGKGDGTTVQVEGSVHGPDRAPLTALFGSWNECVYWNDTGKTGTRVMWRAGAMPADHEKYYGFTRFAVELNELNDGMTDMLPITDCRFRPDQRLLECGNIVAAEIEKKRVEQLQRERCAKYTKDHYPYEPKWFRRLEQAGSDVNDIYEFNYRYWSLREDPGFRNVQLDQLF</sequence>
<dbReference type="PANTHER" id="PTHR10972:SF203">
    <property type="entry name" value="OXYSTEROL-BINDING PROTEIN HOMOLOG 3"/>
    <property type="match status" value="1"/>
</dbReference>
<reference evidence="12 13" key="1">
    <citation type="journal article" date="2016" name="Nat. Commun.">
        <title>Extremotolerant tardigrade genome and improved radiotolerance of human cultured cells by tardigrade-unique protein.</title>
        <authorList>
            <person name="Hashimoto T."/>
            <person name="Horikawa D.D."/>
            <person name="Saito Y."/>
            <person name="Kuwahara H."/>
            <person name="Kozuka-Hata H."/>
            <person name="Shin-I T."/>
            <person name="Minakuchi Y."/>
            <person name="Ohishi K."/>
            <person name="Motoyama A."/>
            <person name="Aizu T."/>
            <person name="Enomoto A."/>
            <person name="Kondo K."/>
            <person name="Tanaka S."/>
            <person name="Hara Y."/>
            <person name="Koshikawa S."/>
            <person name="Sagara H."/>
            <person name="Miura T."/>
            <person name="Yokobori S."/>
            <person name="Miyagawa K."/>
            <person name="Suzuki Y."/>
            <person name="Kubo T."/>
            <person name="Oyama M."/>
            <person name="Kohara Y."/>
            <person name="Fujiyama A."/>
            <person name="Arakawa K."/>
            <person name="Katayama T."/>
            <person name="Toyoda A."/>
            <person name="Kunieda T."/>
        </authorList>
    </citation>
    <scope>NUCLEOTIDE SEQUENCE [LARGE SCALE GENOMIC DNA]</scope>
    <source>
        <strain evidence="12 13">YOKOZUNA-1</strain>
    </source>
</reference>
<evidence type="ECO:0000256" key="2">
    <source>
        <dbReference type="ARBA" id="ARBA00008842"/>
    </source>
</evidence>
<dbReference type="GO" id="GO:0005886">
    <property type="term" value="C:plasma membrane"/>
    <property type="evidence" value="ECO:0007669"/>
    <property type="project" value="TreeGrafter"/>
</dbReference>
<dbReference type="Pfam" id="PF15409">
    <property type="entry name" value="PH_8"/>
    <property type="match status" value="1"/>
</dbReference>
<evidence type="ECO:0000256" key="1">
    <source>
        <dbReference type="ARBA" id="ARBA00004496"/>
    </source>
</evidence>
<dbReference type="PANTHER" id="PTHR10972">
    <property type="entry name" value="OXYSTEROL-BINDING PROTEIN-RELATED"/>
    <property type="match status" value="1"/>
</dbReference>
<dbReference type="GO" id="GO:0120009">
    <property type="term" value="P:intermembrane lipid transfer"/>
    <property type="evidence" value="ECO:0007669"/>
    <property type="project" value="UniProtKB-ARBA"/>
</dbReference>
<keyword evidence="4" id="KW-0963">Cytoplasm</keyword>
<dbReference type="InterPro" id="IPR000648">
    <property type="entry name" value="Oxysterol-bd"/>
</dbReference>
<dbReference type="SUPFAM" id="SSF50729">
    <property type="entry name" value="PH domain-like"/>
    <property type="match status" value="1"/>
</dbReference>
<organism evidence="12 13">
    <name type="scientific">Ramazzottius varieornatus</name>
    <name type="common">Water bear</name>
    <name type="synonym">Tardigrade</name>
    <dbReference type="NCBI Taxonomy" id="947166"/>
    <lineage>
        <taxon>Eukaryota</taxon>
        <taxon>Metazoa</taxon>
        <taxon>Ecdysozoa</taxon>
        <taxon>Tardigrada</taxon>
        <taxon>Eutardigrada</taxon>
        <taxon>Parachela</taxon>
        <taxon>Hypsibioidea</taxon>
        <taxon>Ramazzottiidae</taxon>
        <taxon>Ramazzottius</taxon>
    </lineage>
</organism>
<dbReference type="STRING" id="947166.A0A1D1VY84"/>
<dbReference type="GO" id="GO:0015485">
    <property type="term" value="F:cholesterol binding"/>
    <property type="evidence" value="ECO:0007669"/>
    <property type="project" value="TreeGrafter"/>
</dbReference>
<keyword evidence="5" id="KW-0597">Phosphoprotein</keyword>
<name>A0A1D1VY84_RAMVA</name>
<evidence type="ECO:0000256" key="5">
    <source>
        <dbReference type="ARBA" id="ARBA00022553"/>
    </source>
</evidence>
<dbReference type="Proteomes" id="UP000186922">
    <property type="component" value="Unassembled WGS sequence"/>
</dbReference>
<evidence type="ECO:0000256" key="4">
    <source>
        <dbReference type="ARBA" id="ARBA00022490"/>
    </source>
</evidence>
<dbReference type="PROSITE" id="PS01013">
    <property type="entry name" value="OSBP"/>
    <property type="match status" value="1"/>
</dbReference>
<dbReference type="AlphaFoldDB" id="A0A1D1VY84"/>
<evidence type="ECO:0000256" key="6">
    <source>
        <dbReference type="ARBA" id="ARBA00023055"/>
    </source>
</evidence>
<dbReference type="InterPro" id="IPR011993">
    <property type="entry name" value="PH-like_dom_sf"/>
</dbReference>
<protein>
    <recommendedName>
        <fullName evidence="9">Oxysterol-binding protein</fullName>
    </recommendedName>
</protein>
<comment type="caution">
    <text evidence="12">The sequence shown here is derived from an EMBL/GenBank/DDBJ whole genome shotgun (WGS) entry which is preliminary data.</text>
</comment>
<dbReference type="GO" id="GO:0005829">
    <property type="term" value="C:cytosol"/>
    <property type="evidence" value="ECO:0007669"/>
    <property type="project" value="TreeGrafter"/>
</dbReference>
<dbReference type="Gene3D" id="2.30.29.30">
    <property type="entry name" value="Pleckstrin-homology domain (PH domain)/Phosphotyrosine-binding domain (PTB)"/>
    <property type="match status" value="1"/>
</dbReference>
<feature type="domain" description="PH" evidence="11">
    <location>
        <begin position="126"/>
        <end position="222"/>
    </location>
</feature>
<feature type="compositionally biased region" description="Low complexity" evidence="10">
    <location>
        <begin position="371"/>
        <end position="398"/>
    </location>
</feature>